<dbReference type="Proteomes" id="UP001145742">
    <property type="component" value="Unassembled WGS sequence"/>
</dbReference>
<comment type="caution">
    <text evidence="1">The sequence shown here is derived from an EMBL/GenBank/DDBJ whole genome shotgun (WGS) entry which is preliminary data.</text>
</comment>
<evidence type="ECO:0000313" key="1">
    <source>
        <dbReference type="EMBL" id="KAJ7411071.1"/>
    </source>
</evidence>
<reference evidence="1" key="1">
    <citation type="submission" date="2019-10" db="EMBL/GenBank/DDBJ databases">
        <authorList>
            <person name="Soares A.E.R."/>
            <person name="Aleixo A."/>
            <person name="Schneider P."/>
            <person name="Miyaki C.Y."/>
            <person name="Schneider M.P."/>
            <person name="Mello C."/>
            <person name="Vasconcelos A.T.R."/>
        </authorList>
    </citation>
    <scope>NUCLEOTIDE SEQUENCE</scope>
    <source>
        <tissue evidence="1">Muscle</tissue>
    </source>
</reference>
<name>A0ABQ9D3J2_9PASS</name>
<proteinExistence type="predicted"/>
<sequence length="99" mass="11290">MVLSFETDWVEDDCDCNKCKLSSQSSFTTNSSKYHDERATVARKEWMNMMTPESSSDPIPDVEELLFLHNPSKPVSKVPLLNQRGSADRTCMDKLIEIC</sequence>
<gene>
    <name evidence="1" type="ORF">WISP_104404</name>
</gene>
<organism evidence="1 2">
    <name type="scientific">Willisornis vidua</name>
    <name type="common">Xingu scale-backed antbird</name>
    <dbReference type="NCBI Taxonomy" id="1566151"/>
    <lineage>
        <taxon>Eukaryota</taxon>
        <taxon>Metazoa</taxon>
        <taxon>Chordata</taxon>
        <taxon>Craniata</taxon>
        <taxon>Vertebrata</taxon>
        <taxon>Euteleostomi</taxon>
        <taxon>Archelosauria</taxon>
        <taxon>Archosauria</taxon>
        <taxon>Dinosauria</taxon>
        <taxon>Saurischia</taxon>
        <taxon>Theropoda</taxon>
        <taxon>Coelurosauria</taxon>
        <taxon>Aves</taxon>
        <taxon>Neognathae</taxon>
        <taxon>Neoaves</taxon>
        <taxon>Telluraves</taxon>
        <taxon>Australaves</taxon>
        <taxon>Passeriformes</taxon>
        <taxon>Thamnophilidae</taxon>
        <taxon>Willisornis</taxon>
    </lineage>
</organism>
<protein>
    <submittedName>
        <fullName evidence="1">Uncharacterized protein</fullName>
    </submittedName>
</protein>
<evidence type="ECO:0000313" key="2">
    <source>
        <dbReference type="Proteomes" id="UP001145742"/>
    </source>
</evidence>
<dbReference type="EMBL" id="WHWB01034363">
    <property type="protein sequence ID" value="KAJ7411071.1"/>
    <property type="molecule type" value="Genomic_DNA"/>
</dbReference>
<keyword evidence="2" id="KW-1185">Reference proteome</keyword>
<accession>A0ABQ9D3J2</accession>